<dbReference type="PIRSF" id="PIRSF015736">
    <property type="entry name" value="MI"/>
    <property type="match status" value="1"/>
</dbReference>
<dbReference type="InterPro" id="IPR026286">
    <property type="entry name" value="MaiA/AMDase"/>
</dbReference>
<comment type="caution">
    <text evidence="1">The sequence shown here is derived from an EMBL/GenBank/DDBJ whole genome shotgun (WGS) entry which is preliminary data.</text>
</comment>
<proteinExistence type="predicted"/>
<dbReference type="InterPro" id="IPR053714">
    <property type="entry name" value="Iso_Racemase_Enz_sf"/>
</dbReference>
<name>A0ABT1MUD0_9RHOB</name>
<evidence type="ECO:0000313" key="1">
    <source>
        <dbReference type="EMBL" id="MCQ0971915.1"/>
    </source>
</evidence>
<dbReference type="RefSeq" id="WP_255330920.1">
    <property type="nucleotide sequence ID" value="NZ_JAKZEU010000006.1"/>
</dbReference>
<evidence type="ECO:0000313" key="2">
    <source>
        <dbReference type="Proteomes" id="UP001203945"/>
    </source>
</evidence>
<dbReference type="Pfam" id="PF17645">
    <property type="entry name" value="Amdase"/>
    <property type="match status" value="1"/>
</dbReference>
<keyword evidence="2" id="KW-1185">Reference proteome</keyword>
<dbReference type="Proteomes" id="UP001203945">
    <property type="component" value="Unassembled WGS sequence"/>
</dbReference>
<accession>A0ABT1MUD0</accession>
<reference evidence="1 2" key="1">
    <citation type="submission" date="2022-03" db="EMBL/GenBank/DDBJ databases">
        <authorList>
            <person name="He Y."/>
        </authorList>
    </citation>
    <scope>NUCLEOTIDE SEQUENCE [LARGE SCALE GENOMIC DNA]</scope>
    <source>
        <strain evidence="1 2">TK19116</strain>
    </source>
</reference>
<sequence length="234" mass="24755">MDDLLTRFGLIALATDMTIERDAQRLMPEGTALHVTRIEFANPTTPDNLRATGPRLAAAAALLVPGVDLAGIGFGCTSASAVLGDDLPRLLDDGRAPVSTPVNGAVRGLKAMGLSRLALMTPYLAETTVPVAESFAKGGIEVVSQHSMGHGDDRDMARLSDQAMIDAVARADTPDAQAIFMSCTALPALRVIPRLEAMLGKPVLSSNLALFWSMLDRAQVPCAGPFRLMGCRTW</sequence>
<dbReference type="EMBL" id="JAKZEU010000006">
    <property type="protein sequence ID" value="MCQ0971915.1"/>
    <property type="molecule type" value="Genomic_DNA"/>
</dbReference>
<dbReference type="Gene3D" id="3.40.50.12500">
    <property type="match status" value="1"/>
</dbReference>
<organism evidence="1 2">
    <name type="scientific">Paracoccus albicereus</name>
    <dbReference type="NCBI Taxonomy" id="2922394"/>
    <lineage>
        <taxon>Bacteria</taxon>
        <taxon>Pseudomonadati</taxon>
        <taxon>Pseudomonadota</taxon>
        <taxon>Alphaproteobacteria</taxon>
        <taxon>Rhodobacterales</taxon>
        <taxon>Paracoccaceae</taxon>
        <taxon>Paracoccus</taxon>
    </lineage>
</organism>
<gene>
    <name evidence="1" type="ORF">MLD63_15945</name>
</gene>
<protein>
    <submittedName>
        <fullName evidence="1">Ectoine utilization protein EutA</fullName>
    </submittedName>
</protein>
<dbReference type="PANTHER" id="PTHR40267">
    <property type="entry name" value="BLR3294 PROTEIN"/>
    <property type="match status" value="1"/>
</dbReference>
<dbReference type="PANTHER" id="PTHR40267:SF1">
    <property type="entry name" value="BLR3294 PROTEIN"/>
    <property type="match status" value="1"/>
</dbReference>